<feature type="compositionally biased region" description="Basic and acidic residues" evidence="1">
    <location>
        <begin position="11"/>
        <end position="27"/>
    </location>
</feature>
<evidence type="ECO:0000256" key="1">
    <source>
        <dbReference type="SAM" id="MobiDB-lite"/>
    </source>
</evidence>
<feature type="compositionally biased region" description="Polar residues" evidence="1">
    <location>
        <begin position="1"/>
        <end position="10"/>
    </location>
</feature>
<dbReference type="Proteomes" id="UP000188586">
    <property type="component" value="Unassembled WGS sequence"/>
</dbReference>
<accession>A0A094YHC4</accession>
<feature type="region of interest" description="Disordered" evidence="1">
    <location>
        <begin position="1"/>
        <end position="48"/>
    </location>
</feature>
<reference evidence="3 5" key="2">
    <citation type="submission" date="2016-11" db="EMBL/GenBank/DDBJ databases">
        <title>Comparative genomics of co-occurring bacteria in distinct bioleaching systems unravels niche-specific adaptation.</title>
        <authorList>
            <person name="Zhang X."/>
            <person name="Liu X."/>
            <person name="Yin H."/>
        </authorList>
    </citation>
    <scope>NUCLEOTIDE SEQUENCE [LARGE SCALE GENOMIC DNA]</scope>
    <source>
        <strain evidence="3 5">DX</strain>
    </source>
</reference>
<protein>
    <submittedName>
        <fullName evidence="2">Uncharacterized protein</fullName>
    </submittedName>
</protein>
<name>A0A094YHC4_9BACT</name>
<comment type="caution">
    <text evidence="2">The sequence shown here is derived from an EMBL/GenBank/DDBJ whole genome shotgun (WGS) entry which is preliminary data.</text>
</comment>
<gene>
    <name evidence="3" type="ORF">BOX24_03730</name>
    <name evidence="2" type="ORF">LptCag_1715</name>
</gene>
<evidence type="ECO:0000313" key="4">
    <source>
        <dbReference type="Proteomes" id="UP000029452"/>
    </source>
</evidence>
<reference evidence="2 4" key="1">
    <citation type="submission" date="2014-06" db="EMBL/GenBank/DDBJ databases">
        <title>Draft genome sequence of iron oxidizing acidophile Leptospirillum ferriphilum DSM14647.</title>
        <authorList>
            <person name="Cardenas J.P."/>
            <person name="Lazcano M."/>
            <person name="Ossandon F.J."/>
            <person name="Corbett M."/>
            <person name="Holmes D.S."/>
            <person name="Watkin E."/>
        </authorList>
    </citation>
    <scope>NUCLEOTIDE SEQUENCE [LARGE SCALE GENOMIC DNA]</scope>
    <source>
        <strain evidence="2 4">DSM 14647</strain>
    </source>
</reference>
<evidence type="ECO:0000313" key="2">
    <source>
        <dbReference type="EMBL" id="KGA92571.1"/>
    </source>
</evidence>
<dbReference type="PATRIC" id="fig|178606.4.peg.2615"/>
<evidence type="ECO:0000313" key="5">
    <source>
        <dbReference type="Proteomes" id="UP000188586"/>
    </source>
</evidence>
<organism evidence="2 4">
    <name type="scientific">Leptospirillum ferriphilum</name>
    <dbReference type="NCBI Taxonomy" id="178606"/>
    <lineage>
        <taxon>Bacteria</taxon>
        <taxon>Pseudomonadati</taxon>
        <taxon>Nitrospirota</taxon>
        <taxon>Nitrospiria</taxon>
        <taxon>Nitrospirales</taxon>
        <taxon>Nitrospiraceae</taxon>
        <taxon>Leptospirillum</taxon>
    </lineage>
</organism>
<sequence length="60" mass="6653">MWKASGSKSSPDLRTKTPGKDLRDLPLRSRALSSGAQQDDPDPSEGRLEKTVFLWKSLLP</sequence>
<dbReference type="EMBL" id="MPOJ01000008">
    <property type="protein sequence ID" value="OOH73598.1"/>
    <property type="molecule type" value="Genomic_DNA"/>
</dbReference>
<proteinExistence type="predicted"/>
<dbReference type="EMBL" id="JPGK01000014">
    <property type="protein sequence ID" value="KGA92571.1"/>
    <property type="molecule type" value="Genomic_DNA"/>
</dbReference>
<dbReference type="AlphaFoldDB" id="A0A094YHC4"/>
<dbReference type="Proteomes" id="UP000029452">
    <property type="component" value="Unassembled WGS sequence"/>
</dbReference>
<evidence type="ECO:0000313" key="3">
    <source>
        <dbReference type="EMBL" id="OOH73598.1"/>
    </source>
</evidence>